<reference evidence="1" key="1">
    <citation type="journal article" date="2015" name="Nature">
        <title>Complex archaea that bridge the gap between prokaryotes and eukaryotes.</title>
        <authorList>
            <person name="Spang A."/>
            <person name="Saw J.H."/>
            <person name="Jorgensen S.L."/>
            <person name="Zaremba-Niedzwiedzka K."/>
            <person name="Martijn J."/>
            <person name="Lind A.E."/>
            <person name="van Eijk R."/>
            <person name="Schleper C."/>
            <person name="Guy L."/>
            <person name="Ettema T.J."/>
        </authorList>
    </citation>
    <scope>NUCLEOTIDE SEQUENCE</scope>
</reference>
<dbReference type="Gene3D" id="2.130.10.10">
    <property type="entry name" value="YVTN repeat-like/Quinoprotein amine dehydrogenase"/>
    <property type="match status" value="1"/>
</dbReference>
<evidence type="ECO:0000313" key="1">
    <source>
        <dbReference type="EMBL" id="KKL21689.1"/>
    </source>
</evidence>
<accession>A0A0F9BIJ6</accession>
<name>A0A0F9BIJ6_9ZZZZ</name>
<protein>
    <recommendedName>
        <fullName evidence="2">Bulb-type lectin domain-containing protein</fullName>
    </recommendedName>
</protein>
<evidence type="ECO:0008006" key="2">
    <source>
        <dbReference type="Google" id="ProtNLM"/>
    </source>
</evidence>
<dbReference type="SUPFAM" id="SSF50998">
    <property type="entry name" value="Quinoprotein alcohol dehydrogenase-like"/>
    <property type="match status" value="1"/>
</dbReference>
<dbReference type="EMBL" id="LAZR01037634">
    <property type="protein sequence ID" value="KKL21689.1"/>
    <property type="molecule type" value="Genomic_DNA"/>
</dbReference>
<proteinExistence type="predicted"/>
<comment type="caution">
    <text evidence="1">The sequence shown here is derived from an EMBL/GenBank/DDBJ whole genome shotgun (WGS) entry which is preliminary data.</text>
</comment>
<dbReference type="InterPro" id="IPR015943">
    <property type="entry name" value="WD40/YVTN_repeat-like_dom_sf"/>
</dbReference>
<feature type="non-terminal residue" evidence="1">
    <location>
        <position position="418"/>
    </location>
</feature>
<dbReference type="AlphaFoldDB" id="A0A0F9BIJ6"/>
<sequence length="418" mass="45349">MQRHLSDIPVIVDENGDVAVSSGKLGVVGIGDGNAGDFALLEENGNTIFRYSLPHGGVVIDKKGNVYLSSGKITGAFALDIVVKLNSLGRNIWSSSTIKQQPPDWTDNGGSVYITLDTNDDLLLCGQEWEDPSDIWKLNGVTGEIIWSRYTGMTITQGLRHLATDSENNVIVVGSGQTRDDHFVVMKYDSDGQLIWGQTGIPPAISLYPESFSVCVDPDDNIYISIFNVFQTGPPEGNVIAIKYDKFGNEISKIFPPQSFIDEFPAATGYAGFPITCDHLGNMFMIFKPSSLNQKRLFSLNPDGEERWISDVLGVGSVVEKLTVDSTGNLFVSREFLGIRYVDGATGAVLTDYPLPSNFPTRVDLVTVSRPEALIGPILSGPSNLFDSGHFLDYNIPAPDQPFVGSEGDEAQVPGDIN</sequence>
<organism evidence="1">
    <name type="scientific">marine sediment metagenome</name>
    <dbReference type="NCBI Taxonomy" id="412755"/>
    <lineage>
        <taxon>unclassified sequences</taxon>
        <taxon>metagenomes</taxon>
        <taxon>ecological metagenomes</taxon>
    </lineage>
</organism>
<gene>
    <name evidence="1" type="ORF">LCGC14_2442920</name>
</gene>
<dbReference type="InterPro" id="IPR011047">
    <property type="entry name" value="Quinoprotein_ADH-like_sf"/>
</dbReference>